<dbReference type="KEGG" id="osu:NT6N_24080"/>
<dbReference type="CDD" id="cd22343">
    <property type="entry name" value="PDDEXK_lambda_exonuclease-like"/>
    <property type="match status" value="1"/>
</dbReference>
<dbReference type="InterPro" id="IPR017482">
    <property type="entry name" value="Lambda-type_endonuclease"/>
</dbReference>
<evidence type="ECO:0000259" key="1">
    <source>
        <dbReference type="Pfam" id="PF09588"/>
    </source>
</evidence>
<dbReference type="InterPro" id="IPR019080">
    <property type="entry name" value="YqaJ_viral_recombinase"/>
</dbReference>
<proteinExistence type="predicted"/>
<dbReference type="PANTHER" id="PTHR46609:SF6">
    <property type="entry name" value="EXONUCLEASE, PHAGE-TYPE_RECB, C-TERMINAL DOMAIN-CONTAINING PROTEIN-RELATED"/>
    <property type="match status" value="1"/>
</dbReference>
<dbReference type="InterPro" id="IPR011604">
    <property type="entry name" value="PDDEXK-like_dom_sf"/>
</dbReference>
<dbReference type="SUPFAM" id="SSF52980">
    <property type="entry name" value="Restriction endonuclease-like"/>
    <property type="match status" value="1"/>
</dbReference>
<dbReference type="AlphaFoldDB" id="A0AAT9FN35"/>
<dbReference type="EMBL" id="AP026866">
    <property type="protein sequence ID" value="BDS07368.1"/>
    <property type="molecule type" value="Genomic_DNA"/>
</dbReference>
<dbReference type="PANTHER" id="PTHR46609">
    <property type="entry name" value="EXONUCLEASE, PHAGE-TYPE/RECB, C-TERMINAL DOMAIN-CONTAINING PROTEIN"/>
    <property type="match status" value="1"/>
</dbReference>
<dbReference type="InterPro" id="IPR011335">
    <property type="entry name" value="Restrct_endonuc-II-like"/>
</dbReference>
<dbReference type="InterPro" id="IPR051703">
    <property type="entry name" value="NF-kappa-B_Signaling_Reg"/>
</dbReference>
<protein>
    <recommendedName>
        <fullName evidence="1">YqaJ viral recombinase domain-containing protein</fullName>
    </recommendedName>
</protein>
<dbReference type="Gene3D" id="3.90.320.10">
    <property type="match status" value="1"/>
</dbReference>
<sequence length="215" mass="24155">MAANLFYSARLSSTLGKMNKPYSIITLEQGTSEWLAWRHDGIGASEASTIMGENRFESPSTLLRQKCCSPTKGHMNAAMARGVALEPKARAYYNTKLSIESEPQCLQSLQYEWLRASLDGITADGSRAVEIKCGQSAYRTTAKTGRPPRYYYGQFQHLMAITGLASIDYCCYFPPGRPLMTKVARNQSYIDDLLRAEEVFWNEVIKRRNSKPNDA</sequence>
<dbReference type="NCBIfam" id="TIGR03033">
    <property type="entry name" value="phage_rel_nuc"/>
    <property type="match status" value="1"/>
</dbReference>
<evidence type="ECO:0000313" key="2">
    <source>
        <dbReference type="EMBL" id="BDS07368.1"/>
    </source>
</evidence>
<accession>A0AAT9FN35</accession>
<reference evidence="2" key="1">
    <citation type="submission" date="2024-07" db="EMBL/GenBank/DDBJ databases">
        <title>Complete genome sequence of Verrucomicrobiaceae bacterium NT6N.</title>
        <authorList>
            <person name="Huang C."/>
            <person name="Takami H."/>
            <person name="Hamasaki K."/>
        </authorList>
    </citation>
    <scope>NUCLEOTIDE SEQUENCE</scope>
    <source>
        <strain evidence="2">NT6N</strain>
    </source>
</reference>
<gene>
    <name evidence="2" type="ORF">NT6N_24080</name>
</gene>
<name>A0AAT9FN35_9BACT</name>
<feature type="domain" description="YqaJ viral recombinase" evidence="1">
    <location>
        <begin position="33"/>
        <end position="164"/>
    </location>
</feature>
<organism evidence="2">
    <name type="scientific">Oceaniferula spumae</name>
    <dbReference type="NCBI Taxonomy" id="2979115"/>
    <lineage>
        <taxon>Bacteria</taxon>
        <taxon>Pseudomonadati</taxon>
        <taxon>Verrucomicrobiota</taxon>
        <taxon>Verrucomicrobiia</taxon>
        <taxon>Verrucomicrobiales</taxon>
        <taxon>Verrucomicrobiaceae</taxon>
        <taxon>Oceaniferula</taxon>
    </lineage>
</organism>
<dbReference type="Pfam" id="PF09588">
    <property type="entry name" value="YqaJ"/>
    <property type="match status" value="1"/>
</dbReference>